<dbReference type="GO" id="GO:0055085">
    <property type="term" value="P:transmembrane transport"/>
    <property type="evidence" value="ECO:0007669"/>
    <property type="project" value="InterPro"/>
</dbReference>
<keyword evidence="5" id="KW-0813">Transport</keyword>
<evidence type="ECO:0000256" key="5">
    <source>
        <dbReference type="RuleBase" id="RU363032"/>
    </source>
</evidence>
<feature type="domain" description="ABC transmembrane type-1" evidence="6">
    <location>
        <begin position="84"/>
        <end position="273"/>
    </location>
</feature>
<dbReference type="InterPro" id="IPR035906">
    <property type="entry name" value="MetI-like_sf"/>
</dbReference>
<comment type="similarity">
    <text evidence="5">Belongs to the binding-protein-dependent transport system permease family.</text>
</comment>
<feature type="transmembrane region" description="Helical" evidence="5">
    <location>
        <begin position="145"/>
        <end position="163"/>
    </location>
</feature>
<keyword evidence="3 5" id="KW-1133">Transmembrane helix</keyword>
<dbReference type="KEGG" id="sjv:SJAV_00050"/>
<feature type="transmembrane region" description="Helical" evidence="5">
    <location>
        <begin position="82"/>
        <end position="108"/>
    </location>
</feature>
<accession>A0AAT9GMM4</accession>
<feature type="transmembrane region" description="Helical" evidence="5">
    <location>
        <begin position="214"/>
        <end position="231"/>
    </location>
</feature>
<keyword evidence="4 5" id="KW-0472">Membrane</keyword>
<dbReference type="PROSITE" id="PS50928">
    <property type="entry name" value="ABC_TM1"/>
    <property type="match status" value="1"/>
</dbReference>
<dbReference type="GeneID" id="92352938"/>
<evidence type="ECO:0000313" key="7">
    <source>
        <dbReference type="EMBL" id="BFH72061.1"/>
    </source>
</evidence>
<dbReference type="Gene3D" id="1.10.3720.10">
    <property type="entry name" value="MetI-like"/>
    <property type="match status" value="1"/>
</dbReference>
<feature type="transmembrane region" description="Helical" evidence="5">
    <location>
        <begin position="189"/>
        <end position="208"/>
    </location>
</feature>
<reference evidence="7" key="1">
    <citation type="submission" date="2024-03" db="EMBL/GenBank/DDBJ databases">
        <title>Complete genome sequence of Sulfurisphaera javensis strain KD-1.</title>
        <authorList>
            <person name="Sakai H."/>
            <person name="Nur N."/>
            <person name="Suwanto A."/>
            <person name="Kurosawa N."/>
        </authorList>
    </citation>
    <scope>NUCLEOTIDE SEQUENCE</scope>
    <source>
        <strain evidence="7">KD-1</strain>
    </source>
</reference>
<evidence type="ECO:0000259" key="6">
    <source>
        <dbReference type="PROSITE" id="PS50928"/>
    </source>
</evidence>
<evidence type="ECO:0000256" key="4">
    <source>
        <dbReference type="ARBA" id="ARBA00023136"/>
    </source>
</evidence>
<evidence type="ECO:0000256" key="3">
    <source>
        <dbReference type="ARBA" id="ARBA00022989"/>
    </source>
</evidence>
<dbReference type="SUPFAM" id="SSF161098">
    <property type="entry name" value="MetI-like"/>
    <property type="match status" value="1"/>
</dbReference>
<comment type="subcellular location">
    <subcellularLocation>
        <location evidence="5">Cell membrane</location>
        <topology evidence="5">Multi-pass membrane protein</topology>
    </subcellularLocation>
    <subcellularLocation>
        <location evidence="1">Membrane</location>
        <topology evidence="1">Multi-pass membrane protein</topology>
    </subcellularLocation>
</comment>
<feature type="transmembrane region" description="Helical" evidence="5">
    <location>
        <begin position="252"/>
        <end position="276"/>
    </location>
</feature>
<evidence type="ECO:0000256" key="2">
    <source>
        <dbReference type="ARBA" id="ARBA00022692"/>
    </source>
</evidence>
<evidence type="ECO:0000256" key="1">
    <source>
        <dbReference type="ARBA" id="ARBA00004141"/>
    </source>
</evidence>
<protein>
    <submittedName>
        <fullName evidence="7">ABC transporter permease</fullName>
    </submittedName>
</protein>
<dbReference type="Pfam" id="PF00528">
    <property type="entry name" value="BPD_transp_1"/>
    <property type="match status" value="1"/>
</dbReference>
<dbReference type="PANTHER" id="PTHR42729">
    <property type="entry name" value="OLIGO/DIPEPTIDE TRANSPORT, PERMEASE PROTEIN (DPPC-2)"/>
    <property type="match status" value="1"/>
</dbReference>
<organism evidence="7">
    <name type="scientific">Sulfurisphaera javensis</name>
    <dbReference type="NCBI Taxonomy" id="2049879"/>
    <lineage>
        <taxon>Archaea</taxon>
        <taxon>Thermoproteota</taxon>
        <taxon>Thermoprotei</taxon>
        <taxon>Sulfolobales</taxon>
        <taxon>Sulfolobaceae</taxon>
        <taxon>Sulfurisphaera</taxon>
    </lineage>
</organism>
<dbReference type="EMBL" id="AP031322">
    <property type="protein sequence ID" value="BFH72061.1"/>
    <property type="molecule type" value="Genomic_DNA"/>
</dbReference>
<dbReference type="InterPro" id="IPR000515">
    <property type="entry name" value="MetI-like"/>
</dbReference>
<dbReference type="PANTHER" id="PTHR42729:SF1">
    <property type="entry name" value="OLIGO_DIPEPTIDE TRANSPORT, PERMEASE PROTEIN (DPPC-2)"/>
    <property type="match status" value="1"/>
</dbReference>
<dbReference type="CDD" id="cd06261">
    <property type="entry name" value="TM_PBP2"/>
    <property type="match status" value="1"/>
</dbReference>
<feature type="transmembrane region" description="Helical" evidence="5">
    <location>
        <begin position="115"/>
        <end position="139"/>
    </location>
</feature>
<feature type="transmembrane region" description="Helical" evidence="5">
    <location>
        <begin position="20"/>
        <end position="37"/>
    </location>
</feature>
<dbReference type="AlphaFoldDB" id="A0AAT9GMM4"/>
<proteinExistence type="inferred from homology"/>
<sequence>MKLTHYLKLIWRNKKSRVGLIIILFYIILAYIMPYFVPPPIVTSVNPSKEFLPPQLNNPYYILGTGPIGESILANIVYGGGFIIDVAVLAGLFTTLIGILVGIIAGYIGGFTDTILMAINDIVMTLPSLVVLLILAAMIRTTNPIIIALILSSMNWVGLARSIRSQVLLLKSMQYIEIARMLGLSRFHIIFREIIPNLGSYIAIHYIFNVESALYAAVGLYFLGVLPVNPNNWGFMISNALNMGLIYGGKGVWYLIFPSLAVIGLMYGLMLLSYGIDEITNPRLRG</sequence>
<dbReference type="RefSeq" id="WP_369610313.1">
    <property type="nucleotide sequence ID" value="NZ_AP031322.1"/>
</dbReference>
<name>A0AAT9GMM4_9CREN</name>
<keyword evidence="2 5" id="KW-0812">Transmembrane</keyword>
<gene>
    <name evidence="7" type="ORF">SJAV_00050</name>
</gene>
<dbReference type="GO" id="GO:0005886">
    <property type="term" value="C:plasma membrane"/>
    <property type="evidence" value="ECO:0007669"/>
    <property type="project" value="UniProtKB-SubCell"/>
</dbReference>